<gene>
    <name evidence="1" type="ORF">ACFPQ6_08645</name>
</gene>
<organism evidence="1 2">
    <name type="scientific">Deinococcus petrolearius</name>
    <dbReference type="NCBI Taxonomy" id="1751295"/>
    <lineage>
        <taxon>Bacteria</taxon>
        <taxon>Thermotogati</taxon>
        <taxon>Deinococcota</taxon>
        <taxon>Deinococci</taxon>
        <taxon>Deinococcales</taxon>
        <taxon>Deinococcaceae</taxon>
        <taxon>Deinococcus</taxon>
    </lineage>
</organism>
<dbReference type="Proteomes" id="UP001595979">
    <property type="component" value="Unassembled WGS sequence"/>
</dbReference>
<dbReference type="RefSeq" id="WP_380048373.1">
    <property type="nucleotide sequence ID" value="NZ_JBHSOH010000007.1"/>
</dbReference>
<reference evidence="2" key="1">
    <citation type="journal article" date="2019" name="Int. J. Syst. Evol. Microbiol.">
        <title>The Global Catalogue of Microorganisms (GCM) 10K type strain sequencing project: providing services to taxonomists for standard genome sequencing and annotation.</title>
        <authorList>
            <consortium name="The Broad Institute Genomics Platform"/>
            <consortium name="The Broad Institute Genome Sequencing Center for Infectious Disease"/>
            <person name="Wu L."/>
            <person name="Ma J."/>
        </authorList>
    </citation>
    <scope>NUCLEOTIDE SEQUENCE [LARGE SCALE GENOMIC DNA]</scope>
    <source>
        <strain evidence="2">CGMCC 1.15053</strain>
    </source>
</reference>
<name>A0ABW1DLL4_9DEIO</name>
<keyword evidence="2" id="KW-1185">Reference proteome</keyword>
<protein>
    <recommendedName>
        <fullName evidence="3">Antitoxin</fullName>
    </recommendedName>
</protein>
<accession>A0ABW1DLL4</accession>
<evidence type="ECO:0000313" key="1">
    <source>
        <dbReference type="EMBL" id="MFC5848376.1"/>
    </source>
</evidence>
<evidence type="ECO:0008006" key="3">
    <source>
        <dbReference type="Google" id="ProtNLM"/>
    </source>
</evidence>
<comment type="caution">
    <text evidence="1">The sequence shown here is derived from an EMBL/GenBank/DDBJ whole genome shotgun (WGS) entry which is preliminary data.</text>
</comment>
<proteinExistence type="predicted"/>
<evidence type="ECO:0000313" key="2">
    <source>
        <dbReference type="Proteomes" id="UP001595979"/>
    </source>
</evidence>
<sequence>MAKFEQVSATLPAELVAFLDGYQHAHHLDSRGAALAEAIRALQERELLADYAELGEAQASGAETYPADNLDGLGEA</sequence>
<dbReference type="EMBL" id="JBHSOH010000007">
    <property type="protein sequence ID" value="MFC5848376.1"/>
    <property type="molecule type" value="Genomic_DNA"/>
</dbReference>